<sequence length="68" mass="7301">MVVTGTLALFLKDLLASIILFSAFSFFAVLIYLALGAPDVAFTEAVVGVVSTTFFIAALRRLKRGCSR</sequence>
<reference evidence="8 9" key="1">
    <citation type="journal article" date="2019" name="Front. Microbiol.">
        <title>Thermoanaerosceptrum fracticalcis gen. nov. sp. nov., a Novel Fumarate-Fermenting Microorganism From a Deep Fractured Carbonate Aquifer of the US Great Basin.</title>
        <authorList>
            <person name="Hamilton-Brehm S.D."/>
            <person name="Stewart L.E."/>
            <person name="Zavarin M."/>
            <person name="Caldwell M."/>
            <person name="Lawson P.A."/>
            <person name="Onstott T.C."/>
            <person name="Grzymski J."/>
            <person name="Neveux I."/>
            <person name="Lollar B.S."/>
            <person name="Russell C.E."/>
            <person name="Moser D.P."/>
        </authorList>
    </citation>
    <scope>NUCLEOTIDE SEQUENCE [LARGE SCALE GENOMIC DNA]</scope>
    <source>
        <strain evidence="8 9">DRI-13</strain>
    </source>
</reference>
<feature type="transmembrane region" description="Helical" evidence="6">
    <location>
        <begin position="41"/>
        <end position="59"/>
    </location>
</feature>
<dbReference type="Proteomes" id="UP000515847">
    <property type="component" value="Chromosome"/>
</dbReference>
<dbReference type="InterPro" id="IPR025383">
    <property type="entry name" value="MrpA_C/MbhD"/>
</dbReference>
<evidence type="ECO:0000313" key="9">
    <source>
        <dbReference type="Proteomes" id="UP000515847"/>
    </source>
</evidence>
<feature type="transmembrane region" description="Helical" evidence="6">
    <location>
        <begin position="14"/>
        <end position="35"/>
    </location>
</feature>
<keyword evidence="4 6" id="KW-1133">Transmembrane helix</keyword>
<organism evidence="8 9">
    <name type="scientific">Thermanaerosceptrum fracticalcis</name>
    <dbReference type="NCBI Taxonomy" id="1712410"/>
    <lineage>
        <taxon>Bacteria</taxon>
        <taxon>Bacillati</taxon>
        <taxon>Bacillota</taxon>
        <taxon>Clostridia</taxon>
        <taxon>Eubacteriales</taxon>
        <taxon>Peptococcaceae</taxon>
        <taxon>Thermanaerosceptrum</taxon>
    </lineage>
</organism>
<evidence type="ECO:0000256" key="4">
    <source>
        <dbReference type="ARBA" id="ARBA00022989"/>
    </source>
</evidence>
<keyword evidence="2" id="KW-1003">Cell membrane</keyword>
<name>A0A7G6E8L4_THEFR</name>
<protein>
    <submittedName>
        <fullName evidence="8">DUF4040 domain-containing protein</fullName>
    </submittedName>
</protein>
<dbReference type="AlphaFoldDB" id="A0A7G6E8L4"/>
<keyword evidence="5 6" id="KW-0472">Membrane</keyword>
<evidence type="ECO:0000259" key="7">
    <source>
        <dbReference type="Pfam" id="PF13244"/>
    </source>
</evidence>
<keyword evidence="9" id="KW-1185">Reference proteome</keyword>
<comment type="subcellular location">
    <subcellularLocation>
        <location evidence="1">Cell membrane</location>
        <topology evidence="1">Multi-pass membrane protein</topology>
    </subcellularLocation>
</comment>
<dbReference type="EMBL" id="CP045798">
    <property type="protein sequence ID" value="QNB48418.1"/>
    <property type="molecule type" value="Genomic_DNA"/>
</dbReference>
<evidence type="ECO:0000256" key="6">
    <source>
        <dbReference type="SAM" id="Phobius"/>
    </source>
</evidence>
<gene>
    <name evidence="8" type="ORF">BR63_12560</name>
</gene>
<dbReference type="GO" id="GO:0005886">
    <property type="term" value="C:plasma membrane"/>
    <property type="evidence" value="ECO:0007669"/>
    <property type="project" value="UniProtKB-SubCell"/>
</dbReference>
<feature type="domain" description="MrpA C-terminal/MbhD" evidence="7">
    <location>
        <begin position="1"/>
        <end position="64"/>
    </location>
</feature>
<proteinExistence type="predicted"/>
<evidence type="ECO:0000256" key="2">
    <source>
        <dbReference type="ARBA" id="ARBA00022475"/>
    </source>
</evidence>
<evidence type="ECO:0000256" key="3">
    <source>
        <dbReference type="ARBA" id="ARBA00022692"/>
    </source>
</evidence>
<evidence type="ECO:0000313" key="8">
    <source>
        <dbReference type="EMBL" id="QNB48418.1"/>
    </source>
</evidence>
<evidence type="ECO:0000256" key="5">
    <source>
        <dbReference type="ARBA" id="ARBA00023136"/>
    </source>
</evidence>
<dbReference type="KEGG" id="tfr:BR63_12560"/>
<evidence type="ECO:0000256" key="1">
    <source>
        <dbReference type="ARBA" id="ARBA00004651"/>
    </source>
</evidence>
<dbReference type="Pfam" id="PF13244">
    <property type="entry name" value="MbhD"/>
    <property type="match status" value="1"/>
</dbReference>
<dbReference type="OrthoDB" id="2085045at2"/>
<keyword evidence="3 6" id="KW-0812">Transmembrane</keyword>
<accession>A0A7G6E8L4</accession>